<dbReference type="InterPro" id="IPR005215">
    <property type="entry name" value="Trig_fac"/>
</dbReference>
<dbReference type="EMBL" id="CP007139">
    <property type="protein sequence ID" value="AIE86564.1"/>
    <property type="molecule type" value="Genomic_DNA"/>
</dbReference>
<keyword evidence="8 11" id="KW-0413">Isomerase</keyword>
<evidence type="ECO:0000256" key="10">
    <source>
        <dbReference type="ARBA" id="ARBA00029986"/>
    </source>
</evidence>
<evidence type="ECO:0000256" key="9">
    <source>
        <dbReference type="ARBA" id="ARBA00023306"/>
    </source>
</evidence>
<dbReference type="GO" id="GO:0043335">
    <property type="term" value="P:protein unfolding"/>
    <property type="evidence" value="ECO:0007669"/>
    <property type="project" value="TreeGrafter"/>
</dbReference>
<organism evidence="15 16">
    <name type="scientific">Fimbriimonas ginsengisoli Gsoil 348</name>
    <dbReference type="NCBI Taxonomy" id="661478"/>
    <lineage>
        <taxon>Bacteria</taxon>
        <taxon>Bacillati</taxon>
        <taxon>Armatimonadota</taxon>
        <taxon>Fimbriimonadia</taxon>
        <taxon>Fimbriimonadales</taxon>
        <taxon>Fimbriimonadaceae</taxon>
        <taxon>Fimbriimonas</taxon>
    </lineage>
</organism>
<dbReference type="KEGG" id="fgi:OP10G_3196"/>
<dbReference type="AlphaFoldDB" id="A0A068NY20"/>
<dbReference type="Gene3D" id="1.10.3120.10">
    <property type="entry name" value="Trigger factor, C-terminal domain"/>
    <property type="match status" value="1"/>
</dbReference>
<dbReference type="InterPro" id="IPR037041">
    <property type="entry name" value="Trigger_fac_C_sf"/>
</dbReference>
<dbReference type="InterPro" id="IPR008881">
    <property type="entry name" value="Trigger_fac_ribosome-bd_bac"/>
</dbReference>
<comment type="catalytic activity">
    <reaction evidence="1 11">
        <text>[protein]-peptidylproline (omega=180) = [protein]-peptidylproline (omega=0)</text>
        <dbReference type="Rhea" id="RHEA:16237"/>
        <dbReference type="Rhea" id="RHEA-COMP:10747"/>
        <dbReference type="Rhea" id="RHEA-COMP:10748"/>
        <dbReference type="ChEBI" id="CHEBI:83833"/>
        <dbReference type="ChEBI" id="CHEBI:83834"/>
        <dbReference type="EC" id="5.2.1.8"/>
    </reaction>
</comment>
<dbReference type="InterPro" id="IPR008880">
    <property type="entry name" value="Trigger_fac_C"/>
</dbReference>
<evidence type="ECO:0000259" key="13">
    <source>
        <dbReference type="Pfam" id="PF05697"/>
    </source>
</evidence>
<dbReference type="Pfam" id="PF05697">
    <property type="entry name" value="Trigger_N"/>
    <property type="match status" value="1"/>
</dbReference>
<evidence type="ECO:0000256" key="1">
    <source>
        <dbReference type="ARBA" id="ARBA00000971"/>
    </source>
</evidence>
<comment type="function">
    <text evidence="11">Involved in protein export. Acts as a chaperone by maintaining the newly synthesized protein in an open conformation. Functions as a peptidyl-prolyl cis-trans isomerase.</text>
</comment>
<dbReference type="GO" id="GO:0015031">
    <property type="term" value="P:protein transport"/>
    <property type="evidence" value="ECO:0007669"/>
    <property type="project" value="UniProtKB-UniRule"/>
</dbReference>
<keyword evidence="11" id="KW-0963">Cytoplasm</keyword>
<dbReference type="SUPFAM" id="SSF109998">
    <property type="entry name" value="Triger factor/SurA peptide-binding domain-like"/>
    <property type="match status" value="1"/>
</dbReference>
<dbReference type="STRING" id="661478.OP10G_3196"/>
<feature type="domain" description="Trigger factor ribosome-binding bacterial" evidence="13">
    <location>
        <begin position="1"/>
        <end position="147"/>
    </location>
</feature>
<dbReference type="PANTHER" id="PTHR30560">
    <property type="entry name" value="TRIGGER FACTOR CHAPERONE AND PEPTIDYL-PROLYL CIS/TRANS ISOMERASE"/>
    <property type="match status" value="1"/>
</dbReference>
<dbReference type="GO" id="GO:0003755">
    <property type="term" value="F:peptidyl-prolyl cis-trans isomerase activity"/>
    <property type="evidence" value="ECO:0007669"/>
    <property type="project" value="UniProtKB-UniRule"/>
</dbReference>
<evidence type="ECO:0000256" key="8">
    <source>
        <dbReference type="ARBA" id="ARBA00023235"/>
    </source>
</evidence>
<keyword evidence="16" id="KW-1185">Reference proteome</keyword>
<dbReference type="PIRSF" id="PIRSF003095">
    <property type="entry name" value="Trigger_factor"/>
    <property type="match status" value="1"/>
</dbReference>
<keyword evidence="9 11" id="KW-0131">Cell cycle</keyword>
<comment type="similarity">
    <text evidence="2 11">Belongs to the FKBP-type PPIase family. Tig subfamily.</text>
</comment>
<evidence type="ECO:0000256" key="3">
    <source>
        <dbReference type="ARBA" id="ARBA00013194"/>
    </source>
</evidence>
<dbReference type="Proteomes" id="UP000027982">
    <property type="component" value="Chromosome"/>
</dbReference>
<dbReference type="Pfam" id="PF05698">
    <property type="entry name" value="Trigger_C"/>
    <property type="match status" value="1"/>
</dbReference>
<dbReference type="HAMAP" id="MF_00303">
    <property type="entry name" value="Trigger_factor_Tig"/>
    <property type="match status" value="1"/>
</dbReference>
<sequence length="454" mass="51266">MEVTREELNPCTIKLTVVCDAEQVKVGFDKALKQIAKKIKLPGFRPGHAPKSMIEGLISRDELYETATDIIVRDSFKKALDQEEVHPDTTVRPTVELIKLDRDKPEAEYSAKVPLPPQVELGDYKGLPLEKTRIDVTDEELDQQIEDFRKRKQTRETVTDRGVETGDAAVVNIKAEGEEGEGRNFMTIAGQMFPALNEAMEGMKVEEMKNLELSFPENFQEKDWAGKTLKVQLTLNSLSGVKLPDVDDAFAQSLQTENVQDLRNRIREALASAKQQMVRDMSTEQLLEKLHERSTVHVSDNMWEALAAQRMQETAQEQQKAGKSMEQYAAENGMTVEALYDAWKSKAKMHIERALLIREVFTKEGMQLSNEELNRELYAMAGEYGVEAEQMFNMLRENNALDELQFRTISRKVSDFLEANAEITEVDPAAQAEPEAEPVAEAKPAKASKKKAEA</sequence>
<dbReference type="SUPFAM" id="SSF54534">
    <property type="entry name" value="FKBP-like"/>
    <property type="match status" value="1"/>
</dbReference>
<protein>
    <recommendedName>
        <fullName evidence="4 11">Trigger factor</fullName>
        <shortName evidence="11">TF</shortName>
        <ecNumber evidence="3 11">5.2.1.8</ecNumber>
    </recommendedName>
    <alternativeName>
        <fullName evidence="10 11">PPIase</fullName>
    </alternativeName>
</protein>
<evidence type="ECO:0000259" key="14">
    <source>
        <dbReference type="Pfam" id="PF05698"/>
    </source>
</evidence>
<dbReference type="NCBIfam" id="TIGR00115">
    <property type="entry name" value="tig"/>
    <property type="match status" value="1"/>
</dbReference>
<dbReference type="EC" id="5.2.1.8" evidence="3 11"/>
<dbReference type="Gene3D" id="3.30.70.1050">
    <property type="entry name" value="Trigger factor ribosome-binding domain"/>
    <property type="match status" value="1"/>
</dbReference>
<reference evidence="15 16" key="1">
    <citation type="journal article" date="2014" name="PLoS ONE">
        <title>The first complete genome sequence of the class fimbriimonadia in the phylum armatimonadetes.</title>
        <authorList>
            <person name="Hu Z.Y."/>
            <person name="Wang Y.Z."/>
            <person name="Im W.T."/>
            <person name="Wang S.Y."/>
            <person name="Zhao G.P."/>
            <person name="Zheng H.J."/>
            <person name="Quan Z.X."/>
        </authorList>
    </citation>
    <scope>NUCLEOTIDE SEQUENCE [LARGE SCALE GENOMIC DNA]</scope>
    <source>
        <strain evidence="15">Gsoil 348</strain>
    </source>
</reference>
<evidence type="ECO:0000256" key="4">
    <source>
        <dbReference type="ARBA" id="ARBA00016902"/>
    </source>
</evidence>
<dbReference type="InterPro" id="IPR027304">
    <property type="entry name" value="Trigger_fact/SurA_dom_sf"/>
</dbReference>
<evidence type="ECO:0000256" key="7">
    <source>
        <dbReference type="ARBA" id="ARBA00023186"/>
    </source>
</evidence>
<keyword evidence="6 11" id="KW-0697">Rotamase</keyword>
<proteinExistence type="inferred from homology"/>
<evidence type="ECO:0000313" key="15">
    <source>
        <dbReference type="EMBL" id="AIE86564.1"/>
    </source>
</evidence>
<evidence type="ECO:0000256" key="2">
    <source>
        <dbReference type="ARBA" id="ARBA00005464"/>
    </source>
</evidence>
<dbReference type="RefSeq" id="WP_025229483.1">
    <property type="nucleotide sequence ID" value="NZ_CP007139.1"/>
</dbReference>
<evidence type="ECO:0000313" key="16">
    <source>
        <dbReference type="Proteomes" id="UP000027982"/>
    </source>
</evidence>
<feature type="region of interest" description="Disordered" evidence="12">
    <location>
        <begin position="425"/>
        <end position="454"/>
    </location>
</feature>
<evidence type="ECO:0000256" key="5">
    <source>
        <dbReference type="ARBA" id="ARBA00022618"/>
    </source>
</evidence>
<dbReference type="eggNOG" id="COG0544">
    <property type="taxonomic scope" value="Bacteria"/>
</dbReference>
<dbReference type="PANTHER" id="PTHR30560:SF3">
    <property type="entry name" value="TRIGGER FACTOR-LIKE PROTEIN TIG, CHLOROPLASTIC"/>
    <property type="match status" value="1"/>
</dbReference>
<gene>
    <name evidence="11" type="primary">tig</name>
    <name evidence="15" type="ORF">OP10G_3196</name>
</gene>
<evidence type="ECO:0000256" key="12">
    <source>
        <dbReference type="SAM" id="MobiDB-lite"/>
    </source>
</evidence>
<dbReference type="GO" id="GO:0043022">
    <property type="term" value="F:ribosome binding"/>
    <property type="evidence" value="ECO:0007669"/>
    <property type="project" value="TreeGrafter"/>
</dbReference>
<dbReference type="InterPro" id="IPR046357">
    <property type="entry name" value="PPIase_dom_sf"/>
</dbReference>
<dbReference type="GO" id="GO:0051083">
    <property type="term" value="P:'de novo' cotranslational protein folding"/>
    <property type="evidence" value="ECO:0007669"/>
    <property type="project" value="TreeGrafter"/>
</dbReference>
<feature type="compositionally biased region" description="Low complexity" evidence="12">
    <location>
        <begin position="428"/>
        <end position="442"/>
    </location>
</feature>
<dbReference type="OrthoDB" id="9767721at2"/>
<dbReference type="HOGENOM" id="CLU_033058_3_2_0"/>
<evidence type="ECO:0000256" key="6">
    <source>
        <dbReference type="ARBA" id="ARBA00023110"/>
    </source>
</evidence>
<keyword evidence="7 11" id="KW-0143">Chaperone</keyword>
<comment type="domain">
    <text evidence="11">Consists of 3 domains; the N-terminus binds the ribosome, the middle domain has PPIase activity, while the C-terminus has intrinsic chaperone activity on its own.</text>
</comment>
<comment type="subcellular location">
    <subcellularLocation>
        <location evidence="11">Cytoplasm</location>
    </subcellularLocation>
    <text evidence="11">About half TF is bound to the ribosome near the polypeptide exit tunnel while the other half is free in the cytoplasm.</text>
</comment>
<dbReference type="InterPro" id="IPR036611">
    <property type="entry name" value="Trigger_fac_ribosome-bd_sf"/>
</dbReference>
<dbReference type="GO" id="GO:0051301">
    <property type="term" value="P:cell division"/>
    <property type="evidence" value="ECO:0007669"/>
    <property type="project" value="UniProtKB-KW"/>
</dbReference>
<feature type="domain" description="Trigger factor C-terminal" evidence="14">
    <location>
        <begin position="259"/>
        <end position="417"/>
    </location>
</feature>
<dbReference type="SUPFAM" id="SSF102735">
    <property type="entry name" value="Trigger factor ribosome-binding domain"/>
    <property type="match status" value="1"/>
</dbReference>
<name>A0A068NY20_FIMGI</name>
<evidence type="ECO:0000256" key="11">
    <source>
        <dbReference type="HAMAP-Rule" id="MF_00303"/>
    </source>
</evidence>
<keyword evidence="5 11" id="KW-0132">Cell division</keyword>
<accession>A0A068NY20</accession>
<dbReference type="GO" id="GO:0044183">
    <property type="term" value="F:protein folding chaperone"/>
    <property type="evidence" value="ECO:0007669"/>
    <property type="project" value="TreeGrafter"/>
</dbReference>
<dbReference type="Gene3D" id="3.10.50.40">
    <property type="match status" value="1"/>
</dbReference>
<dbReference type="GO" id="GO:0005737">
    <property type="term" value="C:cytoplasm"/>
    <property type="evidence" value="ECO:0007669"/>
    <property type="project" value="UniProtKB-SubCell"/>
</dbReference>